<evidence type="ECO:0000313" key="1">
    <source>
        <dbReference type="EMBL" id="RGW75919.1"/>
    </source>
</evidence>
<proteinExistence type="predicted"/>
<organism evidence="1 2">
    <name type="scientific">Segatella copri</name>
    <dbReference type="NCBI Taxonomy" id="165179"/>
    <lineage>
        <taxon>Bacteria</taxon>
        <taxon>Pseudomonadati</taxon>
        <taxon>Bacteroidota</taxon>
        <taxon>Bacteroidia</taxon>
        <taxon>Bacteroidales</taxon>
        <taxon>Prevotellaceae</taxon>
        <taxon>Segatella</taxon>
    </lineage>
</organism>
<gene>
    <name evidence="1" type="ORF">DWV53_12730</name>
</gene>
<comment type="caution">
    <text evidence="1">The sequence shown here is derived from an EMBL/GenBank/DDBJ whole genome shotgun (WGS) entry which is preliminary data.</text>
</comment>
<dbReference type="RefSeq" id="WP_118154584.1">
    <property type="nucleotide sequence ID" value="NZ_QSAV01000050.1"/>
</dbReference>
<dbReference type="Proteomes" id="UP000285776">
    <property type="component" value="Unassembled WGS sequence"/>
</dbReference>
<dbReference type="AlphaFoldDB" id="A0AA92U9A4"/>
<reference evidence="1 2" key="1">
    <citation type="submission" date="2018-08" db="EMBL/GenBank/DDBJ databases">
        <title>A genome reference for cultivated species of the human gut microbiota.</title>
        <authorList>
            <person name="Zou Y."/>
            <person name="Xue W."/>
            <person name="Luo G."/>
        </authorList>
    </citation>
    <scope>NUCLEOTIDE SEQUENCE [LARGE SCALE GENOMIC DNA]</scope>
    <source>
        <strain evidence="1 2">AF10-17</strain>
    </source>
</reference>
<dbReference type="EMBL" id="QSAV01000050">
    <property type="protein sequence ID" value="RGW75919.1"/>
    <property type="molecule type" value="Genomic_DNA"/>
</dbReference>
<sequence length="416" mass="48844">MEQNDKILIPFLQKVYSALKHLDNFSVSNDFYDNISDFDGFFSEYRSSTLVLQTSLGGKNNPIYQKNLKEFLLKDEQLSKWMNDKRVGSVHKQPFNLHKHLQVVVYSTNSSEIILEKEYTIEYDESFEKLQKELISEFEKQNPVEVNFSLVYFFTEEDKKVDAFNLSMKAIKAMMAFMVAMYKDLNIQDSTCATLLEKNIELAHSIDGKTFTFIRDYCYLVQKQQFIGGEILESNIPYNKMPVGRIYENFGMKRQLYDDFAFFVSMHSQIYLKQHQHIMPTFFVKYADDTIAIVSFDATLRTTFYRKINEIALKVKNEEIEAVYYVTEFVTYGSISNKEEFEALIRLPYIERRMKSQSSILTFYQVSKDGVKCILAKREQINDLLTPQGVTQFKKEYDISYCFFLTPLLTAFANKK</sequence>
<accession>A0AA92U9A4</accession>
<name>A0AA92U9A4_9BACT</name>
<evidence type="ECO:0000313" key="2">
    <source>
        <dbReference type="Proteomes" id="UP000285776"/>
    </source>
</evidence>
<protein>
    <submittedName>
        <fullName evidence="1">Uncharacterized protein</fullName>
    </submittedName>
</protein>